<comment type="caution">
    <text evidence="2">The sequence shown here is derived from an EMBL/GenBank/DDBJ whole genome shotgun (WGS) entry which is preliminary data.</text>
</comment>
<reference evidence="2" key="1">
    <citation type="submission" date="2023-03" db="EMBL/GenBank/DDBJ databases">
        <title>Massive genome expansion in bonnet fungi (Mycena s.s.) driven by repeated elements and novel gene families across ecological guilds.</title>
        <authorList>
            <consortium name="Lawrence Berkeley National Laboratory"/>
            <person name="Harder C.B."/>
            <person name="Miyauchi S."/>
            <person name="Viragh M."/>
            <person name="Kuo A."/>
            <person name="Thoen E."/>
            <person name="Andreopoulos B."/>
            <person name="Lu D."/>
            <person name="Skrede I."/>
            <person name="Drula E."/>
            <person name="Henrissat B."/>
            <person name="Morin E."/>
            <person name="Kohler A."/>
            <person name="Barry K."/>
            <person name="LaButti K."/>
            <person name="Morin E."/>
            <person name="Salamov A."/>
            <person name="Lipzen A."/>
            <person name="Mereny Z."/>
            <person name="Hegedus B."/>
            <person name="Baldrian P."/>
            <person name="Stursova M."/>
            <person name="Weitz H."/>
            <person name="Taylor A."/>
            <person name="Grigoriev I.V."/>
            <person name="Nagy L.G."/>
            <person name="Martin F."/>
            <person name="Kauserud H."/>
        </authorList>
    </citation>
    <scope>NUCLEOTIDE SEQUENCE</scope>
    <source>
        <strain evidence="2">9284</strain>
    </source>
</reference>
<feature type="non-terminal residue" evidence="2">
    <location>
        <position position="1"/>
    </location>
</feature>
<protein>
    <submittedName>
        <fullName evidence="2">Uncharacterized protein</fullName>
    </submittedName>
</protein>
<dbReference type="EMBL" id="JARKIF010000003">
    <property type="protein sequence ID" value="KAJ7644486.1"/>
    <property type="molecule type" value="Genomic_DNA"/>
</dbReference>
<evidence type="ECO:0000313" key="2">
    <source>
        <dbReference type="EMBL" id="KAJ7644528.1"/>
    </source>
</evidence>
<gene>
    <name evidence="2" type="ORF">FB45DRAFT_720175</name>
    <name evidence="1" type="ORF">FB45DRAFT_721168</name>
</gene>
<proteinExistence type="predicted"/>
<organism evidence="2 3">
    <name type="scientific">Roridomyces roridus</name>
    <dbReference type="NCBI Taxonomy" id="1738132"/>
    <lineage>
        <taxon>Eukaryota</taxon>
        <taxon>Fungi</taxon>
        <taxon>Dikarya</taxon>
        <taxon>Basidiomycota</taxon>
        <taxon>Agaricomycotina</taxon>
        <taxon>Agaricomycetes</taxon>
        <taxon>Agaricomycetidae</taxon>
        <taxon>Agaricales</taxon>
        <taxon>Marasmiineae</taxon>
        <taxon>Mycenaceae</taxon>
        <taxon>Roridomyces</taxon>
    </lineage>
</organism>
<evidence type="ECO:0000313" key="3">
    <source>
        <dbReference type="Proteomes" id="UP001221142"/>
    </source>
</evidence>
<accession>A0AAD7CBP2</accession>
<keyword evidence="3" id="KW-1185">Reference proteome</keyword>
<evidence type="ECO:0000313" key="1">
    <source>
        <dbReference type="EMBL" id="KAJ7644486.1"/>
    </source>
</evidence>
<feature type="non-terminal residue" evidence="2">
    <location>
        <position position="86"/>
    </location>
</feature>
<dbReference type="Proteomes" id="UP001221142">
    <property type="component" value="Unassembled WGS sequence"/>
</dbReference>
<dbReference type="EMBL" id="JARKIF010000003">
    <property type="protein sequence ID" value="KAJ7644528.1"/>
    <property type="molecule type" value="Genomic_DNA"/>
</dbReference>
<dbReference type="AlphaFoldDB" id="A0AAD7CBP2"/>
<sequence>SRRSQAAVCSPSASTVEYSEAMHRTLIALRSAASKRSFNSIEDKYYRMEVEMLRPGTVVPSADTVARDVQRLYESLAVEAKDYFEV</sequence>
<name>A0AAD7CBP2_9AGAR</name>